<dbReference type="InterPro" id="IPR003660">
    <property type="entry name" value="HAMP_dom"/>
</dbReference>
<dbReference type="PRINTS" id="PR00260">
    <property type="entry name" value="CHEMTRNSDUCR"/>
</dbReference>
<dbReference type="GO" id="GO:0005886">
    <property type="term" value="C:plasma membrane"/>
    <property type="evidence" value="ECO:0007669"/>
    <property type="project" value="TreeGrafter"/>
</dbReference>
<dbReference type="InterPro" id="IPR035965">
    <property type="entry name" value="PAS-like_dom_sf"/>
</dbReference>
<dbReference type="SUPFAM" id="SSF58104">
    <property type="entry name" value="Methyl-accepting chemotaxis protein (MCP) signaling domain"/>
    <property type="match status" value="1"/>
</dbReference>
<dbReference type="Proteomes" id="UP001152766">
    <property type="component" value="Unassembled WGS sequence"/>
</dbReference>
<dbReference type="RefSeq" id="WP_268154260.1">
    <property type="nucleotide sequence ID" value="NZ_JAPPUW010000033.1"/>
</dbReference>
<dbReference type="InterPro" id="IPR000014">
    <property type="entry name" value="PAS"/>
</dbReference>
<dbReference type="Pfam" id="PF00015">
    <property type="entry name" value="MCPsignal"/>
    <property type="match status" value="1"/>
</dbReference>
<accession>A0A9X4RA62</accession>
<comment type="subcellular location">
    <subcellularLocation>
        <location evidence="1">Membrane</location>
    </subcellularLocation>
</comment>
<dbReference type="PROSITE" id="PS50885">
    <property type="entry name" value="HAMP"/>
    <property type="match status" value="1"/>
</dbReference>
<keyword evidence="3" id="KW-0807">Transducer</keyword>
<dbReference type="CDD" id="cd00130">
    <property type="entry name" value="PAS"/>
    <property type="match status" value="1"/>
</dbReference>
<comment type="caution">
    <text evidence="7">The sequence shown here is derived from an EMBL/GenBank/DDBJ whole genome shotgun (WGS) entry which is preliminary data.</text>
</comment>
<feature type="domain" description="PAS" evidence="5">
    <location>
        <begin position="24"/>
        <end position="75"/>
    </location>
</feature>
<evidence type="ECO:0000256" key="3">
    <source>
        <dbReference type="PROSITE-ProRule" id="PRU00284"/>
    </source>
</evidence>
<dbReference type="SMART" id="SM00086">
    <property type="entry name" value="PAC"/>
    <property type="match status" value="1"/>
</dbReference>
<proteinExistence type="inferred from homology"/>
<dbReference type="Gene3D" id="1.10.287.950">
    <property type="entry name" value="Methyl-accepting chemotaxis protein"/>
    <property type="match status" value="1"/>
</dbReference>
<dbReference type="Gene3D" id="3.30.450.20">
    <property type="entry name" value="PAS domain"/>
    <property type="match status" value="1"/>
</dbReference>
<reference evidence="7" key="1">
    <citation type="submission" date="2019-02" db="EMBL/GenBank/DDBJ databases">
        <title>Draft genome of the type strain Pelomonas aquatica CCUG 52575T.</title>
        <authorList>
            <person name="Gomila M."/>
            <person name="Lalucat J."/>
        </authorList>
    </citation>
    <scope>NUCLEOTIDE SEQUENCE</scope>
    <source>
        <strain evidence="7">CCUG 52575</strain>
    </source>
</reference>
<dbReference type="PANTHER" id="PTHR43531:SF7">
    <property type="entry name" value="AEROTAXIS RECEPTOR"/>
    <property type="match status" value="1"/>
</dbReference>
<comment type="similarity">
    <text evidence="2">Belongs to the methyl-accepting chemotaxis (MCP) protein family.</text>
</comment>
<keyword evidence="8" id="KW-1185">Reference proteome</keyword>
<organism evidence="7 8">
    <name type="scientific">Pelomonas aquatica</name>
    <dbReference type="NCBI Taxonomy" id="431058"/>
    <lineage>
        <taxon>Bacteria</taxon>
        <taxon>Pseudomonadati</taxon>
        <taxon>Pseudomonadota</taxon>
        <taxon>Betaproteobacteria</taxon>
        <taxon>Burkholderiales</taxon>
        <taxon>Sphaerotilaceae</taxon>
        <taxon>Roseateles</taxon>
    </lineage>
</organism>
<sequence>MRLQSATQREFPFPAGQLLVSTTDLKGRILHANAVFVATSGYTLDELLGQPHNILRHPDVPEEAFRDMWATIQAGQPWSGLVKNRRKDGDHYWVLANVTPLLDGGRPVAYLSVRSQPTRAQVDATEALFARMREEARAGRLRHRLRAGEIVTTGWAGAWAGLRRRAPWLGEASAHVAVAMLGTLAYAAAGPWVAAGTALAAGGALAAWRDGGRRTGLRKVEAYANALAAGDLAATLERSGRPQLRGLEASLAQVGVNLRAMVTDTRQEIDRIRSVGNEIADGNRDLAERTVAQAASLEQTVASMEQIAATVRDTSNGTQAANGVVGELHEVSRHSAEAVHSVTDTMGGIAGSSSRIGEIVQLIDSIAFQTNLLALNAAVEAARAGEHGKGFAVVAGEVRALAQRSSLAAREIKSLIDDSTQRVQAGEAQTRTARESIDATLSKVRAFTGLIGDIDNAAAAQMRGVVEVHGAMRQLDGITHQNAAMVEQLARAAAQMLNDTAQVVAALRVFRLAANETRSLPDAVDLRRVAKQA</sequence>
<feature type="domain" description="Methyl-accepting transducer" evidence="4">
    <location>
        <begin position="268"/>
        <end position="497"/>
    </location>
</feature>
<evidence type="ECO:0000259" key="6">
    <source>
        <dbReference type="PROSITE" id="PS50885"/>
    </source>
</evidence>
<evidence type="ECO:0000313" key="7">
    <source>
        <dbReference type="EMBL" id="MDG0865138.1"/>
    </source>
</evidence>
<dbReference type="GO" id="GO:0007165">
    <property type="term" value="P:signal transduction"/>
    <property type="evidence" value="ECO:0007669"/>
    <property type="project" value="UniProtKB-KW"/>
</dbReference>
<gene>
    <name evidence="7" type="ORF">EXJ73_22000</name>
</gene>
<name>A0A9X4RA62_9BURK</name>
<evidence type="ECO:0000259" key="4">
    <source>
        <dbReference type="PROSITE" id="PS50111"/>
    </source>
</evidence>
<dbReference type="GO" id="GO:0004888">
    <property type="term" value="F:transmembrane signaling receptor activity"/>
    <property type="evidence" value="ECO:0007669"/>
    <property type="project" value="InterPro"/>
</dbReference>
<evidence type="ECO:0000259" key="5">
    <source>
        <dbReference type="PROSITE" id="PS50112"/>
    </source>
</evidence>
<dbReference type="FunFam" id="1.10.287.950:FF:000001">
    <property type="entry name" value="Methyl-accepting chemotaxis sensory transducer"/>
    <property type="match status" value="1"/>
</dbReference>
<dbReference type="InterPro" id="IPR004089">
    <property type="entry name" value="MCPsignal_dom"/>
</dbReference>
<evidence type="ECO:0000313" key="8">
    <source>
        <dbReference type="Proteomes" id="UP001152766"/>
    </source>
</evidence>
<evidence type="ECO:0000256" key="1">
    <source>
        <dbReference type="ARBA" id="ARBA00004370"/>
    </source>
</evidence>
<dbReference type="InterPro" id="IPR013655">
    <property type="entry name" value="PAS_fold_3"/>
</dbReference>
<dbReference type="EMBL" id="SGUG01000054">
    <property type="protein sequence ID" value="MDG0865138.1"/>
    <property type="molecule type" value="Genomic_DNA"/>
</dbReference>
<dbReference type="PROSITE" id="PS50112">
    <property type="entry name" value="PAS"/>
    <property type="match status" value="1"/>
</dbReference>
<dbReference type="NCBIfam" id="TIGR00229">
    <property type="entry name" value="sensory_box"/>
    <property type="match status" value="1"/>
</dbReference>
<protein>
    <submittedName>
        <fullName evidence="7">PAS domain-containing methyl-accepting chemotaxis protein</fullName>
    </submittedName>
</protein>
<dbReference type="AlphaFoldDB" id="A0A9X4RA62"/>
<dbReference type="SUPFAM" id="SSF55785">
    <property type="entry name" value="PYP-like sensor domain (PAS domain)"/>
    <property type="match status" value="1"/>
</dbReference>
<dbReference type="CDD" id="cd11386">
    <property type="entry name" value="MCP_signal"/>
    <property type="match status" value="1"/>
</dbReference>
<dbReference type="PANTHER" id="PTHR43531">
    <property type="entry name" value="PROTEIN ICFG"/>
    <property type="match status" value="1"/>
</dbReference>
<dbReference type="PROSITE" id="PS50111">
    <property type="entry name" value="CHEMOTAXIS_TRANSDUC_2"/>
    <property type="match status" value="1"/>
</dbReference>
<dbReference type="Pfam" id="PF08447">
    <property type="entry name" value="PAS_3"/>
    <property type="match status" value="1"/>
</dbReference>
<dbReference type="InterPro" id="IPR051310">
    <property type="entry name" value="MCP_chemotaxis"/>
</dbReference>
<feature type="domain" description="HAMP" evidence="6">
    <location>
        <begin position="217"/>
        <end position="263"/>
    </location>
</feature>
<dbReference type="GO" id="GO:0006935">
    <property type="term" value="P:chemotaxis"/>
    <property type="evidence" value="ECO:0007669"/>
    <property type="project" value="InterPro"/>
</dbReference>
<evidence type="ECO:0000256" key="2">
    <source>
        <dbReference type="ARBA" id="ARBA00029447"/>
    </source>
</evidence>
<dbReference type="InterPro" id="IPR004090">
    <property type="entry name" value="Chemotax_Me-accpt_rcpt"/>
</dbReference>
<dbReference type="SMART" id="SM00283">
    <property type="entry name" value="MA"/>
    <property type="match status" value="1"/>
</dbReference>
<dbReference type="InterPro" id="IPR001610">
    <property type="entry name" value="PAC"/>
</dbReference>